<evidence type="ECO:0000313" key="10">
    <source>
        <dbReference type="EMBL" id="KHJ30552.1"/>
    </source>
</evidence>
<evidence type="ECO:0000256" key="5">
    <source>
        <dbReference type="ARBA" id="ARBA00022833"/>
    </source>
</evidence>
<dbReference type="STRING" id="52586.A0A0B1NVZ4"/>
<dbReference type="Gene3D" id="3.30.40.10">
    <property type="entry name" value="Zinc/RING finger domain, C3HC4 (zinc finger)"/>
    <property type="match status" value="2"/>
</dbReference>
<dbReference type="Pfam" id="PF15906">
    <property type="entry name" value="zf-NOSIP"/>
    <property type="match status" value="1"/>
</dbReference>
<gene>
    <name evidence="10" type="ORF">EV44_g5104</name>
</gene>
<evidence type="ECO:0000256" key="6">
    <source>
        <dbReference type="ARBA" id="ARBA00023242"/>
    </source>
</evidence>
<dbReference type="EMBL" id="JNVN01004002">
    <property type="protein sequence ID" value="KHJ30552.1"/>
    <property type="molecule type" value="Genomic_DNA"/>
</dbReference>
<dbReference type="GO" id="GO:0061630">
    <property type="term" value="F:ubiquitin protein ligase activity"/>
    <property type="evidence" value="ECO:0007669"/>
    <property type="project" value="InterPro"/>
</dbReference>
<dbReference type="PANTHER" id="PTHR13063:SF10">
    <property type="entry name" value="NITRIC OXIDE SYNTHASE-INTERACTING PROTEIN"/>
    <property type="match status" value="1"/>
</dbReference>
<evidence type="ECO:0000259" key="9">
    <source>
        <dbReference type="PROSITE" id="PS50089"/>
    </source>
</evidence>
<dbReference type="Pfam" id="PF13445">
    <property type="entry name" value="zf-RING_UBOX"/>
    <property type="match status" value="1"/>
</dbReference>
<dbReference type="GO" id="GO:0005634">
    <property type="term" value="C:nucleus"/>
    <property type="evidence" value="ECO:0007669"/>
    <property type="project" value="UniProtKB-SubCell"/>
</dbReference>
<name>A0A0B1NVZ4_UNCNE</name>
<evidence type="ECO:0000256" key="3">
    <source>
        <dbReference type="ARBA" id="ARBA00022723"/>
    </source>
</evidence>
<dbReference type="AlphaFoldDB" id="A0A0B1NVZ4"/>
<comment type="similarity">
    <text evidence="2 7">Belongs to the NOSIP family.</text>
</comment>
<protein>
    <submittedName>
        <fullName evidence="10">Putative ring finger domain-containing protein</fullName>
    </submittedName>
</protein>
<dbReference type="OrthoDB" id="116827at2759"/>
<keyword evidence="5" id="KW-0862">Zinc</keyword>
<keyword evidence="4 8" id="KW-0863">Zinc-finger</keyword>
<keyword evidence="11" id="KW-1185">Reference proteome</keyword>
<dbReference type="Proteomes" id="UP000030854">
    <property type="component" value="Unassembled WGS sequence"/>
</dbReference>
<evidence type="ECO:0000256" key="7">
    <source>
        <dbReference type="PIRNR" id="PIRNR023577"/>
    </source>
</evidence>
<dbReference type="PROSITE" id="PS00518">
    <property type="entry name" value="ZF_RING_1"/>
    <property type="match status" value="1"/>
</dbReference>
<dbReference type="PIRSF" id="PIRSF023577">
    <property type="entry name" value="ENOS_interacting"/>
    <property type="match status" value="1"/>
</dbReference>
<evidence type="ECO:0000256" key="8">
    <source>
        <dbReference type="PROSITE-ProRule" id="PRU00175"/>
    </source>
</evidence>
<dbReference type="InterPro" id="IPR016818">
    <property type="entry name" value="NOSIP"/>
</dbReference>
<dbReference type="PANTHER" id="PTHR13063">
    <property type="entry name" value="ENOS INTERACTING PROTEIN"/>
    <property type="match status" value="1"/>
</dbReference>
<dbReference type="SUPFAM" id="SSF57850">
    <property type="entry name" value="RING/U-box"/>
    <property type="match status" value="1"/>
</dbReference>
<organism evidence="10 11">
    <name type="scientific">Uncinula necator</name>
    <name type="common">Grape powdery mildew</name>
    <dbReference type="NCBI Taxonomy" id="52586"/>
    <lineage>
        <taxon>Eukaryota</taxon>
        <taxon>Fungi</taxon>
        <taxon>Dikarya</taxon>
        <taxon>Ascomycota</taxon>
        <taxon>Pezizomycotina</taxon>
        <taxon>Leotiomycetes</taxon>
        <taxon>Erysiphales</taxon>
        <taxon>Erysiphaceae</taxon>
        <taxon>Erysiphe</taxon>
    </lineage>
</organism>
<feature type="domain" description="RING-type" evidence="9">
    <location>
        <begin position="253"/>
        <end position="294"/>
    </location>
</feature>
<dbReference type="GO" id="GO:0008270">
    <property type="term" value="F:zinc ion binding"/>
    <property type="evidence" value="ECO:0007669"/>
    <property type="project" value="UniProtKB-KW"/>
</dbReference>
<accession>A0A0B1NVZ4</accession>
<comment type="subcellular location">
    <subcellularLocation>
        <location evidence="1 7">Nucleus</location>
    </subcellularLocation>
</comment>
<dbReference type="InterPro" id="IPR017907">
    <property type="entry name" value="Znf_RING_CS"/>
</dbReference>
<evidence type="ECO:0000256" key="4">
    <source>
        <dbReference type="ARBA" id="ARBA00022771"/>
    </source>
</evidence>
<evidence type="ECO:0000313" key="11">
    <source>
        <dbReference type="Proteomes" id="UP000030854"/>
    </source>
</evidence>
<evidence type="ECO:0000256" key="1">
    <source>
        <dbReference type="ARBA" id="ARBA00004123"/>
    </source>
</evidence>
<keyword evidence="6 7" id="KW-0539">Nucleus</keyword>
<comment type="caution">
    <text evidence="10">The sequence shown here is derived from an EMBL/GenBank/DDBJ whole genome shotgun (WGS) entry which is preliminary data.</text>
</comment>
<proteinExistence type="inferred from homology"/>
<dbReference type="InterPro" id="IPR001841">
    <property type="entry name" value="Znf_RING"/>
</dbReference>
<evidence type="ECO:0000256" key="2">
    <source>
        <dbReference type="ARBA" id="ARBA00008126"/>
    </source>
</evidence>
<dbReference type="InterPro" id="IPR031790">
    <property type="entry name" value="Znf-NOSIP"/>
</dbReference>
<dbReference type="PROSITE" id="PS50089">
    <property type="entry name" value="ZF_RING_2"/>
    <property type="match status" value="1"/>
</dbReference>
<keyword evidence="3" id="KW-0479">Metal-binding</keyword>
<dbReference type="InterPro" id="IPR013083">
    <property type="entry name" value="Znf_RING/FYVE/PHD"/>
</dbReference>
<reference evidence="10 11" key="1">
    <citation type="journal article" date="2014" name="BMC Genomics">
        <title>Adaptive genomic structural variation in the grape powdery mildew pathogen, Erysiphe necator.</title>
        <authorList>
            <person name="Jones L."/>
            <person name="Riaz S."/>
            <person name="Morales-Cruz A."/>
            <person name="Amrine K.C."/>
            <person name="McGuire B."/>
            <person name="Gubler W.D."/>
            <person name="Walker M.A."/>
            <person name="Cantu D."/>
        </authorList>
    </citation>
    <scope>NUCLEOTIDE SEQUENCE [LARGE SCALE GENOMIC DNA]</scope>
    <source>
        <strain evidence="11">c</strain>
    </source>
</reference>
<sequence length="366" mass="41250">MSHSKRNTSRAVFTSYERTLAKAAWGTNTARLSRDSFLPFASCRLCLLPARTPVSCPHGDIFCKECALKNILSQKQEIKRLKLHQGREQKEAEEKREQDEAEARLRYAAEFERVQMGLESKSTITKSVEQNKEDWENTANSENIVRPRGEKRKFQLDPEEVMRIAQSETNKVKKAIYDEKASRPKLPSFWAPSITPTSNTKNKLHHIPKKDKLFPICPASQIENPHIYSLHSLIEIVFTEEVATDSGGTQRICPTCKKAFTNTSKAMLIKNCGHVLCKNCASKLITKSGTRDLCTSNLKLDTIFCFVCNTDIYGEDKVTQKRGNKNSKKEYSENTHCALIEIRCEGTGFASGGVSTVEKSGVVFQC</sequence>
<dbReference type="HOGENOM" id="CLU_053742_1_1_1"/>
<dbReference type="OMA" id="PCVTKFM"/>
<dbReference type="InterPro" id="IPR027370">
    <property type="entry name" value="Znf-RING_euk"/>
</dbReference>